<evidence type="ECO:0000313" key="2">
    <source>
        <dbReference type="EMBL" id="KKT82949.1"/>
    </source>
</evidence>
<gene>
    <name evidence="2" type="ORF">UW81_C0030G0002</name>
</gene>
<comment type="caution">
    <text evidence="2">The sequence shown here is derived from an EMBL/GenBank/DDBJ whole genome shotgun (WGS) entry which is preliminary data.</text>
</comment>
<evidence type="ECO:0000256" key="1">
    <source>
        <dbReference type="SAM" id="Phobius"/>
    </source>
</evidence>
<accession>A0A0G1NFI0</accession>
<reference evidence="2 3" key="1">
    <citation type="journal article" date="2015" name="Nature">
        <title>rRNA introns, odd ribosomes, and small enigmatic genomes across a large radiation of phyla.</title>
        <authorList>
            <person name="Brown C.T."/>
            <person name="Hug L.A."/>
            <person name="Thomas B.C."/>
            <person name="Sharon I."/>
            <person name="Castelle C.J."/>
            <person name="Singh A."/>
            <person name="Wilkins M.J."/>
            <person name="Williams K.H."/>
            <person name="Banfield J.F."/>
        </authorList>
    </citation>
    <scope>NUCLEOTIDE SEQUENCE [LARGE SCALE GENOMIC DNA]</scope>
</reference>
<dbReference type="AlphaFoldDB" id="A0A0G1NFI0"/>
<feature type="transmembrane region" description="Helical" evidence="1">
    <location>
        <begin position="7"/>
        <end position="28"/>
    </location>
</feature>
<keyword evidence="1" id="KW-1133">Transmembrane helix</keyword>
<proteinExistence type="predicted"/>
<organism evidence="2 3">
    <name type="scientific">Candidatus Giovannonibacteria bacterium GW2011_GWC2_44_9</name>
    <dbReference type="NCBI Taxonomy" id="1618658"/>
    <lineage>
        <taxon>Bacteria</taxon>
        <taxon>Candidatus Giovannoniibacteriota</taxon>
    </lineage>
</organism>
<sequence>MIWRFVRFLTLFNVLLILGVIVFLHYGIAQINLADATNISTWLEMVNWSMGFILFLFYLLLASLTVIFFVYLRRSRE</sequence>
<name>A0A0G1NFI0_9BACT</name>
<keyword evidence="1" id="KW-0472">Membrane</keyword>
<protein>
    <submittedName>
        <fullName evidence="2">Uncharacterized protein</fullName>
    </submittedName>
</protein>
<dbReference type="Proteomes" id="UP000033915">
    <property type="component" value="Unassembled WGS sequence"/>
</dbReference>
<feature type="transmembrane region" description="Helical" evidence="1">
    <location>
        <begin position="48"/>
        <end position="72"/>
    </location>
</feature>
<dbReference type="EMBL" id="LCJT01000030">
    <property type="protein sequence ID" value="KKT82949.1"/>
    <property type="molecule type" value="Genomic_DNA"/>
</dbReference>
<keyword evidence="1" id="KW-0812">Transmembrane</keyword>
<evidence type="ECO:0000313" key="3">
    <source>
        <dbReference type="Proteomes" id="UP000033915"/>
    </source>
</evidence>